<dbReference type="InterPro" id="IPR027417">
    <property type="entry name" value="P-loop_NTPase"/>
</dbReference>
<sequence>MLELAAFSCVDPGGRTIGDLSLTAAPGSITAVVGRSGSGGATLVRALAGAMNNGRIRGTATLNGRRIDGATRDELTTAALWISDDALPGGTVADCLRILTGDTSAADDLGLADDLARRLTSLPIDLRLRLHCASLLPRAGTTAPSLILVDRVLGAADAATRDRFCTLLRDRARDGATVLWAEHDLDAVWEHAEIIVELVDGRIAWQGRPDEWQPHSLPEPTLLTLARALDVPPADCRTAEQTLETLEESGIVLPLFPRRTADSAAPTGSGTLVDAATVGLSGTAIEIRPGECVGIIDTGGRPEALARRLISKLPGGDVVPSQLPGTLRIGAAARTWERRHDLPVGSVLAHLPTLRPRALLVDLSPGELALFRLALAGGPTTPLWLSHPQAGLDPRERHSLAEDLRRRPAGTRLVTSRDVEFLVRACHRLVVVSHDHVIGDGSPSAVAKLLPTEPLVCRAVGSTRYLRLTDVLATTETQVHA</sequence>
<protein>
    <submittedName>
        <fullName evidence="2">ATP-binding cassette domain-containing protein</fullName>
    </submittedName>
</protein>
<dbReference type="Pfam" id="PF00005">
    <property type="entry name" value="ABC_tran"/>
    <property type="match status" value="1"/>
</dbReference>
<dbReference type="SUPFAM" id="SSF52540">
    <property type="entry name" value="P-loop containing nucleoside triphosphate hydrolases"/>
    <property type="match status" value="2"/>
</dbReference>
<dbReference type="AlphaFoldDB" id="A0A3M0G7I5"/>
<evidence type="ECO:0000259" key="1">
    <source>
        <dbReference type="PROSITE" id="PS50893"/>
    </source>
</evidence>
<feature type="domain" description="ABC transporter" evidence="1">
    <location>
        <begin position="2"/>
        <end position="225"/>
    </location>
</feature>
<dbReference type="Proteomes" id="UP000275256">
    <property type="component" value="Unassembled WGS sequence"/>
</dbReference>
<dbReference type="RefSeq" id="WP_121902379.1">
    <property type="nucleotide sequence ID" value="NZ_REFW01000004.1"/>
</dbReference>
<dbReference type="PANTHER" id="PTHR24220">
    <property type="entry name" value="IMPORT ATP-BINDING PROTEIN"/>
    <property type="match status" value="1"/>
</dbReference>
<evidence type="ECO:0000313" key="3">
    <source>
        <dbReference type="Proteomes" id="UP000275256"/>
    </source>
</evidence>
<dbReference type="GO" id="GO:0022857">
    <property type="term" value="F:transmembrane transporter activity"/>
    <property type="evidence" value="ECO:0007669"/>
    <property type="project" value="TreeGrafter"/>
</dbReference>
<dbReference type="PANTHER" id="PTHR24220:SF684">
    <property type="entry name" value="FE(3+) IONS IMPORT ATP-BINDING PROTEIN FBPC"/>
    <property type="match status" value="1"/>
</dbReference>
<name>A0A3M0G7I5_9ACTN</name>
<evidence type="ECO:0000313" key="2">
    <source>
        <dbReference type="EMBL" id="RMB58342.1"/>
    </source>
</evidence>
<keyword evidence="3" id="KW-1185">Reference proteome</keyword>
<dbReference type="GO" id="GO:0005524">
    <property type="term" value="F:ATP binding"/>
    <property type="evidence" value="ECO:0007669"/>
    <property type="project" value="UniProtKB-KW"/>
</dbReference>
<gene>
    <name evidence="2" type="ORF">EAX62_14175</name>
</gene>
<dbReference type="GO" id="GO:0005886">
    <property type="term" value="C:plasma membrane"/>
    <property type="evidence" value="ECO:0007669"/>
    <property type="project" value="TreeGrafter"/>
</dbReference>
<keyword evidence="2" id="KW-0547">Nucleotide-binding</keyword>
<keyword evidence="2" id="KW-0067">ATP-binding</keyword>
<dbReference type="InterPro" id="IPR003439">
    <property type="entry name" value="ABC_transporter-like_ATP-bd"/>
</dbReference>
<dbReference type="Gene3D" id="3.40.50.300">
    <property type="entry name" value="P-loop containing nucleotide triphosphate hydrolases"/>
    <property type="match status" value="2"/>
</dbReference>
<dbReference type="PROSITE" id="PS50893">
    <property type="entry name" value="ABC_TRANSPORTER_2"/>
    <property type="match status" value="1"/>
</dbReference>
<dbReference type="InterPro" id="IPR015854">
    <property type="entry name" value="ABC_transpr_LolD-like"/>
</dbReference>
<accession>A0A3M0G7I5</accession>
<proteinExistence type="predicted"/>
<organism evidence="2 3">
    <name type="scientific">Tessaracoccus antarcticus</name>
    <dbReference type="NCBI Taxonomy" id="2479848"/>
    <lineage>
        <taxon>Bacteria</taxon>
        <taxon>Bacillati</taxon>
        <taxon>Actinomycetota</taxon>
        <taxon>Actinomycetes</taxon>
        <taxon>Propionibacteriales</taxon>
        <taxon>Propionibacteriaceae</taxon>
        <taxon>Tessaracoccus</taxon>
    </lineage>
</organism>
<dbReference type="OrthoDB" id="3727870at2"/>
<comment type="caution">
    <text evidence="2">The sequence shown here is derived from an EMBL/GenBank/DDBJ whole genome shotgun (WGS) entry which is preliminary data.</text>
</comment>
<dbReference type="EMBL" id="REFW01000004">
    <property type="protein sequence ID" value="RMB58342.1"/>
    <property type="molecule type" value="Genomic_DNA"/>
</dbReference>
<reference evidence="2 3" key="1">
    <citation type="submission" date="2018-10" db="EMBL/GenBank/DDBJ databases">
        <title>Tessaracoccus antarcticuss sp. nov., isolated from sediment.</title>
        <authorList>
            <person name="Zhou L.Y."/>
            <person name="Du Z.J."/>
        </authorList>
    </citation>
    <scope>NUCLEOTIDE SEQUENCE [LARGE SCALE GENOMIC DNA]</scope>
    <source>
        <strain evidence="2 3">JDX10</strain>
    </source>
</reference>
<dbReference type="GO" id="GO:0016887">
    <property type="term" value="F:ATP hydrolysis activity"/>
    <property type="evidence" value="ECO:0007669"/>
    <property type="project" value="InterPro"/>
</dbReference>